<dbReference type="Gene3D" id="3.30.200.100">
    <property type="entry name" value="MucB/RseB, C-terminal domain"/>
    <property type="match status" value="1"/>
</dbReference>
<name>A0A227J747_VIBPH</name>
<accession>A0A227J747</accession>
<sequence length="71" mass="7928">QLYSDGLFNFSVYVANKDEHSLKGQLVRQGRRTLHSFVNGDYEISVVGDIPPATAQRIAQSVTFNVTKSKQ</sequence>
<reference evidence="2 3" key="1">
    <citation type="journal article" date="2017" name="Appl. Environ. Microbiol.">
        <title>Parallel evolution of two clades of a major Atlantic endemic Vibrio parahaemolyticus pathogen lineage by independent acquisition of related pathogenicity islands.</title>
        <authorList>
            <person name="Xu F."/>
            <person name="Gonzalez-Escalona N."/>
            <person name="Drees K.P."/>
            <person name="Sebra R.P."/>
            <person name="Cooper V.S."/>
            <person name="Jones S.H."/>
            <person name="Whistler C.A."/>
        </authorList>
    </citation>
    <scope>NUCLEOTIDE SEQUENCE [LARGE SCALE GENOMIC DNA]</scope>
    <source>
        <strain evidence="2 3">MAVP-3</strain>
    </source>
</reference>
<dbReference type="Pfam" id="PF17188">
    <property type="entry name" value="MucB_RseB_C"/>
    <property type="match status" value="1"/>
</dbReference>
<feature type="domain" description="MucB/RseB C-terminal" evidence="1">
    <location>
        <begin position="2"/>
        <end position="62"/>
    </location>
</feature>
<proteinExistence type="predicted"/>
<dbReference type="InterPro" id="IPR033436">
    <property type="entry name" value="MucB/RseB_C"/>
</dbReference>
<dbReference type="AlphaFoldDB" id="A0A227J747"/>
<evidence type="ECO:0000313" key="2">
    <source>
        <dbReference type="EMBL" id="OXE30688.1"/>
    </source>
</evidence>
<dbReference type="PANTHER" id="PTHR38782">
    <property type="match status" value="1"/>
</dbReference>
<dbReference type="EMBL" id="NIXT01001970">
    <property type="protein sequence ID" value="OXE30688.1"/>
    <property type="molecule type" value="Genomic_DNA"/>
</dbReference>
<dbReference type="InterPro" id="IPR038484">
    <property type="entry name" value="MucB/RseB_C_sf"/>
</dbReference>
<evidence type="ECO:0000259" key="1">
    <source>
        <dbReference type="Pfam" id="PF17188"/>
    </source>
</evidence>
<protein>
    <submittedName>
        <fullName evidence="2">Sigma-E factor regulatory protein RseB</fullName>
    </submittedName>
</protein>
<gene>
    <name evidence="2" type="ORF">CA163_22030</name>
</gene>
<dbReference type="Proteomes" id="UP000214596">
    <property type="component" value="Unassembled WGS sequence"/>
</dbReference>
<dbReference type="InterPro" id="IPR005588">
    <property type="entry name" value="MucB_RseB"/>
</dbReference>
<dbReference type="GO" id="GO:0030288">
    <property type="term" value="C:outer membrane-bounded periplasmic space"/>
    <property type="evidence" value="ECO:0007669"/>
    <property type="project" value="TreeGrafter"/>
</dbReference>
<feature type="non-terminal residue" evidence="2">
    <location>
        <position position="1"/>
    </location>
</feature>
<evidence type="ECO:0000313" key="3">
    <source>
        <dbReference type="Proteomes" id="UP000214596"/>
    </source>
</evidence>
<dbReference type="GO" id="GO:0032885">
    <property type="term" value="P:regulation of polysaccharide biosynthetic process"/>
    <property type="evidence" value="ECO:0007669"/>
    <property type="project" value="TreeGrafter"/>
</dbReference>
<comment type="caution">
    <text evidence="2">The sequence shown here is derived from an EMBL/GenBank/DDBJ whole genome shotgun (WGS) entry which is preliminary data.</text>
</comment>
<dbReference type="PANTHER" id="PTHR38782:SF1">
    <property type="entry name" value="SIGMA-E FACTOR REGULATORY PROTEIN RSEB"/>
    <property type="match status" value="1"/>
</dbReference>
<dbReference type="GO" id="GO:0045152">
    <property type="term" value="F:antisigma factor binding"/>
    <property type="evidence" value="ECO:0007669"/>
    <property type="project" value="TreeGrafter"/>
</dbReference>
<organism evidence="2 3">
    <name type="scientific">Vibrio parahaemolyticus</name>
    <dbReference type="NCBI Taxonomy" id="670"/>
    <lineage>
        <taxon>Bacteria</taxon>
        <taxon>Pseudomonadati</taxon>
        <taxon>Pseudomonadota</taxon>
        <taxon>Gammaproteobacteria</taxon>
        <taxon>Vibrionales</taxon>
        <taxon>Vibrionaceae</taxon>
        <taxon>Vibrio</taxon>
    </lineage>
</organism>